<dbReference type="GO" id="GO:0004190">
    <property type="term" value="F:aspartic-type endopeptidase activity"/>
    <property type="evidence" value="ECO:0007669"/>
    <property type="project" value="UniProtKB-KW"/>
</dbReference>
<sequence length="493" mass="52536">MRRQRIDPISSISLTMKCFLYAPFLCLCLLFSLEKSYGFEGRENAENHHSHTIETSSLFPSTSCKSSTKILSNNDTKASLKVVHKHGPCSTLYQDKTIAAPTDTEILLQDQSRVKSIHSRLSNPKTSGGNDVKVIDATTIPAKDGSVIGSASYIVTVGLGTPQKELSLVFDTGSDITWTQCQPCARSCYEQMEQIFDPSQSTSYTNISCSSPVCSLLTSATGIDPGCDSSTCVYAIQYGDSSFTIGFFGAEKLTLTSTDAFNNIYFGCGQNNQGLFGGSAGILGLGRDKLSVVSQTADKYNKIFSYCLPSSSSSPGFLTFGCSDTKNAKFTPLSTSVGPFFYGLDFTGISVGGTKLAISASVFSTAGAIIDSGTVISRLPPAAYSALRASFRKLMSKYPLTKPLSLLDTCYDFSNYSTISVPKIGFFFSSGIEVDIDVSGVFFASSISQVCLAFAGNSDAKDLLIFGNVQQKTLEVFYDGSAGKVGFAPGGCS</sequence>
<keyword evidence="2" id="KW-0645">Protease</keyword>
<comment type="similarity">
    <text evidence="1">Belongs to the peptidase A1 family.</text>
</comment>
<dbReference type="PANTHER" id="PTHR13683:SF750">
    <property type="entry name" value="ASPARTYL PROTEASE AED1"/>
    <property type="match status" value="1"/>
</dbReference>
<evidence type="ECO:0000256" key="1">
    <source>
        <dbReference type="ARBA" id="ARBA00007447"/>
    </source>
</evidence>
<dbReference type="InterPro" id="IPR021109">
    <property type="entry name" value="Peptidase_aspartic_dom_sf"/>
</dbReference>
<evidence type="ECO:0000256" key="6">
    <source>
        <dbReference type="ARBA" id="ARBA00023157"/>
    </source>
</evidence>
<evidence type="ECO:0000256" key="7">
    <source>
        <dbReference type="PIRSR" id="PIRSR601461-1"/>
    </source>
</evidence>
<feature type="active site" evidence="7">
    <location>
        <position position="371"/>
    </location>
</feature>
<evidence type="ECO:0000313" key="10">
    <source>
        <dbReference type="Proteomes" id="UP000326939"/>
    </source>
</evidence>
<dbReference type="Gene3D" id="2.40.70.10">
    <property type="entry name" value="Acid Proteases"/>
    <property type="match status" value="2"/>
</dbReference>
<keyword evidence="10" id="KW-1185">Reference proteome</keyword>
<dbReference type="PRINTS" id="PR00792">
    <property type="entry name" value="PEPSIN"/>
</dbReference>
<proteinExistence type="inferred from homology"/>
<evidence type="ECO:0000256" key="5">
    <source>
        <dbReference type="ARBA" id="ARBA00022801"/>
    </source>
</evidence>
<evidence type="ECO:0000256" key="2">
    <source>
        <dbReference type="ARBA" id="ARBA00022670"/>
    </source>
</evidence>
<dbReference type="AlphaFoldDB" id="A0A5N5J7T2"/>
<dbReference type="FunFam" id="2.40.70.10:FF:000021">
    <property type="entry name" value="Aspartyl protease AED1"/>
    <property type="match status" value="1"/>
</dbReference>
<gene>
    <name evidence="9" type="ORF">DKX38_027710</name>
</gene>
<evidence type="ECO:0000313" key="9">
    <source>
        <dbReference type="EMBL" id="KAB5513804.1"/>
    </source>
</evidence>
<evidence type="ECO:0000256" key="4">
    <source>
        <dbReference type="ARBA" id="ARBA00022750"/>
    </source>
</evidence>
<keyword evidence="5" id="KW-0378">Hydrolase</keyword>
<evidence type="ECO:0000256" key="3">
    <source>
        <dbReference type="ARBA" id="ARBA00022729"/>
    </source>
</evidence>
<dbReference type="GO" id="GO:0006508">
    <property type="term" value="P:proteolysis"/>
    <property type="evidence" value="ECO:0007669"/>
    <property type="project" value="UniProtKB-KW"/>
</dbReference>
<dbReference type="Pfam" id="PF14543">
    <property type="entry name" value="TAXi_N"/>
    <property type="match status" value="1"/>
</dbReference>
<dbReference type="FunFam" id="2.40.70.10:FF:000013">
    <property type="entry name" value="Aspartyl protease AED1"/>
    <property type="match status" value="1"/>
</dbReference>
<dbReference type="Proteomes" id="UP000326939">
    <property type="component" value="Chromosome 18"/>
</dbReference>
<dbReference type="InterPro" id="IPR033873">
    <property type="entry name" value="CND41-like"/>
</dbReference>
<reference evidence="10" key="1">
    <citation type="journal article" date="2019" name="Gigascience">
        <title>De novo genome assembly of the endangered Acer yangbiense, a plant species with extremely small populations endemic to Yunnan Province, China.</title>
        <authorList>
            <person name="Yang J."/>
            <person name="Wariss H.M."/>
            <person name="Tao L."/>
            <person name="Zhang R."/>
            <person name="Yun Q."/>
            <person name="Hollingsworth P."/>
            <person name="Dao Z."/>
            <person name="Luo G."/>
            <person name="Guo H."/>
            <person name="Ma Y."/>
            <person name="Sun W."/>
        </authorList>
    </citation>
    <scope>NUCLEOTIDE SEQUENCE [LARGE SCALE GENOMIC DNA]</scope>
    <source>
        <strain evidence="10">cv. br00</strain>
    </source>
</reference>
<organism evidence="9 10">
    <name type="scientific">Salix brachista</name>
    <dbReference type="NCBI Taxonomy" id="2182728"/>
    <lineage>
        <taxon>Eukaryota</taxon>
        <taxon>Viridiplantae</taxon>
        <taxon>Streptophyta</taxon>
        <taxon>Embryophyta</taxon>
        <taxon>Tracheophyta</taxon>
        <taxon>Spermatophyta</taxon>
        <taxon>Magnoliopsida</taxon>
        <taxon>eudicotyledons</taxon>
        <taxon>Gunneridae</taxon>
        <taxon>Pentapetalae</taxon>
        <taxon>rosids</taxon>
        <taxon>fabids</taxon>
        <taxon>Malpighiales</taxon>
        <taxon>Salicaceae</taxon>
        <taxon>Saliceae</taxon>
        <taxon>Salix</taxon>
    </lineage>
</organism>
<dbReference type="CDD" id="cd05472">
    <property type="entry name" value="cnd41_like"/>
    <property type="match status" value="1"/>
</dbReference>
<dbReference type="InterPro" id="IPR032799">
    <property type="entry name" value="TAXi_C"/>
</dbReference>
<name>A0A5N5J7T2_9ROSI</name>
<evidence type="ECO:0000259" key="8">
    <source>
        <dbReference type="PROSITE" id="PS51767"/>
    </source>
</evidence>
<accession>A0A5N5J7T2</accession>
<keyword evidence="4" id="KW-0064">Aspartyl protease</keyword>
<dbReference type="SUPFAM" id="SSF50630">
    <property type="entry name" value="Acid proteases"/>
    <property type="match status" value="1"/>
</dbReference>
<protein>
    <recommendedName>
        <fullName evidence="8">Peptidase A1 domain-containing protein</fullName>
    </recommendedName>
</protein>
<dbReference type="InterPro" id="IPR033121">
    <property type="entry name" value="PEPTIDASE_A1"/>
</dbReference>
<keyword evidence="3" id="KW-0732">Signal</keyword>
<comment type="caution">
    <text evidence="9">The sequence shown here is derived from an EMBL/GenBank/DDBJ whole genome shotgun (WGS) entry which is preliminary data.</text>
</comment>
<dbReference type="InterPro" id="IPR032861">
    <property type="entry name" value="TAXi_N"/>
</dbReference>
<dbReference type="Pfam" id="PF14541">
    <property type="entry name" value="TAXi_C"/>
    <property type="match status" value="1"/>
</dbReference>
<keyword evidence="6" id="KW-1015">Disulfide bond</keyword>
<dbReference type="PROSITE" id="PS51767">
    <property type="entry name" value="PEPTIDASE_A1"/>
    <property type="match status" value="1"/>
</dbReference>
<feature type="domain" description="Peptidase A1" evidence="8">
    <location>
        <begin position="153"/>
        <end position="488"/>
    </location>
</feature>
<dbReference type="EMBL" id="VDCV01000018">
    <property type="protein sequence ID" value="KAB5513804.1"/>
    <property type="molecule type" value="Genomic_DNA"/>
</dbReference>
<dbReference type="InterPro" id="IPR001461">
    <property type="entry name" value="Aspartic_peptidase_A1"/>
</dbReference>
<dbReference type="PANTHER" id="PTHR13683">
    <property type="entry name" value="ASPARTYL PROTEASES"/>
    <property type="match status" value="1"/>
</dbReference>
<feature type="active site" evidence="7">
    <location>
        <position position="171"/>
    </location>
</feature>